<dbReference type="Gene3D" id="1.20.1260.10">
    <property type="match status" value="1"/>
</dbReference>
<reference evidence="3 4" key="1">
    <citation type="journal article" date="2022" name="Microbiol. Resour. Announc.">
        <title>Complete Genome Sequence of Mesorhizobium ciceri Strain R30, a Rhizobium Used as a Commercial Inoculant for Chickpea in Argentina.</title>
        <authorList>
            <person name="Foresto E."/>
            <person name="Revale S."/>
            <person name="Primo E."/>
            <person name="Nievas F."/>
            <person name="Carezzano E."/>
            <person name="Puente M."/>
            <person name="Alzari P."/>
            <person name="Mart M."/>
            <person name="Ben-Assaya M."/>
            <person name="Mornico D."/>
            <person name="Santoro M."/>
            <person name="Mart F."/>
            <person name="Giordano W."/>
            <person name="Bogino P."/>
        </authorList>
    </citation>
    <scope>NUCLEOTIDE SEQUENCE [LARGE SCALE GENOMIC DNA]</scope>
    <source>
        <strain evidence="3 4">R30</strain>
    </source>
</reference>
<dbReference type="Proteomes" id="UP001060070">
    <property type="component" value="Chromosome"/>
</dbReference>
<keyword evidence="1" id="KW-0732">Signal</keyword>
<sequence length="247" mass="25800">MKTRQFFASLAAASILLAVPAFAADSAQAFVDKAAIGGKFEVDSSQIALGKVQDQSIKDFAQMMIRDHGAANAKLATVAGEQKLKVPSALDAQHQGDLDKLKNAQAPIDPAYVDMQRKAHADAVKLFETYASGGDNAGLKTFAQQTVDTLKTHQQMIEKIAAGQDAITGATTPAVKTDNTPNAAALVPGANSFTEAQAKSRIEGAGYTNVSKLTKDDQGIWRGHATKAGEGLAVGLDYQGNVVAASK</sequence>
<dbReference type="Pfam" id="PF13628">
    <property type="entry name" value="DUF4142"/>
    <property type="match status" value="1"/>
</dbReference>
<evidence type="ECO:0000256" key="1">
    <source>
        <dbReference type="SAM" id="SignalP"/>
    </source>
</evidence>
<accession>A0AB38TAA5</accession>
<dbReference type="RefSeq" id="WP_024502378.1">
    <property type="nucleotide sequence ID" value="NZ_CP088147.1"/>
</dbReference>
<dbReference type="InterPro" id="IPR012347">
    <property type="entry name" value="Ferritin-like"/>
</dbReference>
<evidence type="ECO:0000313" key="3">
    <source>
        <dbReference type="EMBL" id="UTU51440.1"/>
    </source>
</evidence>
<feature type="signal peptide" evidence="1">
    <location>
        <begin position="1"/>
        <end position="23"/>
    </location>
</feature>
<dbReference type="PANTHER" id="PTHR38593">
    <property type="entry name" value="BLR2558 PROTEIN"/>
    <property type="match status" value="1"/>
</dbReference>
<organism evidence="3 4">
    <name type="scientific">Mesorhizobium ciceri</name>
    <dbReference type="NCBI Taxonomy" id="39645"/>
    <lineage>
        <taxon>Bacteria</taxon>
        <taxon>Pseudomonadati</taxon>
        <taxon>Pseudomonadota</taxon>
        <taxon>Alphaproteobacteria</taxon>
        <taxon>Hyphomicrobiales</taxon>
        <taxon>Phyllobacteriaceae</taxon>
        <taxon>Mesorhizobium</taxon>
    </lineage>
</organism>
<evidence type="ECO:0000259" key="2">
    <source>
        <dbReference type="Pfam" id="PF13628"/>
    </source>
</evidence>
<name>A0AB38TAA5_9HYPH</name>
<dbReference type="EMBL" id="CP088147">
    <property type="protein sequence ID" value="UTU51440.1"/>
    <property type="molecule type" value="Genomic_DNA"/>
</dbReference>
<dbReference type="InterPro" id="IPR025419">
    <property type="entry name" value="DUF4142"/>
</dbReference>
<feature type="chain" id="PRO_5044233717" evidence="1">
    <location>
        <begin position="24"/>
        <end position="247"/>
    </location>
</feature>
<protein>
    <submittedName>
        <fullName evidence="3">DUF4142 domain-containing protein</fullName>
    </submittedName>
</protein>
<proteinExistence type="predicted"/>
<keyword evidence="4" id="KW-1185">Reference proteome</keyword>
<dbReference type="AlphaFoldDB" id="A0AB38TAA5"/>
<evidence type="ECO:0000313" key="4">
    <source>
        <dbReference type="Proteomes" id="UP001060070"/>
    </source>
</evidence>
<dbReference type="PANTHER" id="PTHR38593:SF1">
    <property type="entry name" value="BLR2558 PROTEIN"/>
    <property type="match status" value="1"/>
</dbReference>
<gene>
    <name evidence="3" type="ORF">LRP29_28915</name>
</gene>
<feature type="domain" description="DUF4142" evidence="2">
    <location>
        <begin position="26"/>
        <end position="160"/>
    </location>
</feature>